<feature type="chain" id="PRO_5046623102" evidence="1">
    <location>
        <begin position="21"/>
        <end position="151"/>
    </location>
</feature>
<name>A0ABS8CHX0_9RHOB</name>
<evidence type="ECO:0000256" key="1">
    <source>
        <dbReference type="SAM" id="SignalP"/>
    </source>
</evidence>
<accession>A0ABS8CHX0</accession>
<evidence type="ECO:0000313" key="2">
    <source>
        <dbReference type="EMBL" id="MCB5408992.1"/>
    </source>
</evidence>
<sequence length="151" mass="16311">MRHSLLALLFSLNLTAPVLADGKIYVPLPDMSAIGRDPVAADRLLRDLYSALVLSQNCPGASLTGEAHSLISDSFDLLAYGELKLSTDVIISRYEKPAFDLMDQPGVCDNEAVLKAGVLPVLQQAGGSLTALPDQERGYQNWRALMDQITP</sequence>
<protein>
    <submittedName>
        <fullName evidence="2">Uncharacterized protein</fullName>
    </submittedName>
</protein>
<organism evidence="2 3">
    <name type="scientific">Pseudogemmobacter faecipullorum</name>
    <dbReference type="NCBI Taxonomy" id="2755041"/>
    <lineage>
        <taxon>Bacteria</taxon>
        <taxon>Pseudomonadati</taxon>
        <taxon>Pseudomonadota</taxon>
        <taxon>Alphaproteobacteria</taxon>
        <taxon>Rhodobacterales</taxon>
        <taxon>Paracoccaceae</taxon>
        <taxon>Pseudogemmobacter</taxon>
    </lineage>
</organism>
<comment type="caution">
    <text evidence="2">The sequence shown here is derived from an EMBL/GenBank/DDBJ whole genome shotgun (WGS) entry which is preliminary data.</text>
</comment>
<dbReference type="Proteomes" id="UP001198571">
    <property type="component" value="Unassembled WGS sequence"/>
</dbReference>
<proteinExistence type="predicted"/>
<keyword evidence="3" id="KW-1185">Reference proteome</keyword>
<dbReference type="RefSeq" id="WP_226933889.1">
    <property type="nucleotide sequence ID" value="NZ_JACDXX010000002.1"/>
</dbReference>
<gene>
    <name evidence="2" type="ORF">H0485_03060</name>
</gene>
<evidence type="ECO:0000313" key="3">
    <source>
        <dbReference type="Proteomes" id="UP001198571"/>
    </source>
</evidence>
<feature type="signal peptide" evidence="1">
    <location>
        <begin position="1"/>
        <end position="20"/>
    </location>
</feature>
<dbReference type="EMBL" id="JACDXX010000002">
    <property type="protein sequence ID" value="MCB5408992.1"/>
    <property type="molecule type" value="Genomic_DNA"/>
</dbReference>
<keyword evidence="1" id="KW-0732">Signal</keyword>
<reference evidence="2 3" key="1">
    <citation type="submission" date="2020-07" db="EMBL/GenBank/DDBJ databases">
        <title>Pseudogemmobacter sp. nov., isolated from poultry manure in Taiwan.</title>
        <authorList>
            <person name="Lin S.-Y."/>
            <person name="Tang Y.-S."/>
            <person name="Young C.-C."/>
        </authorList>
    </citation>
    <scope>NUCLEOTIDE SEQUENCE [LARGE SCALE GENOMIC DNA]</scope>
    <source>
        <strain evidence="2 3">CC-YST710</strain>
    </source>
</reference>